<dbReference type="AlphaFoldDB" id="X1DA19"/>
<name>X1DA19_9ZZZZ</name>
<dbReference type="Gene3D" id="3.40.30.10">
    <property type="entry name" value="Glutaredoxin"/>
    <property type="match status" value="1"/>
</dbReference>
<feature type="non-terminal residue" evidence="1">
    <location>
        <position position="1"/>
    </location>
</feature>
<protein>
    <submittedName>
        <fullName evidence="1">Uncharacterized protein</fullName>
    </submittedName>
</protein>
<evidence type="ECO:0000313" key="1">
    <source>
        <dbReference type="EMBL" id="GAH17626.1"/>
    </source>
</evidence>
<gene>
    <name evidence="1" type="ORF">S01H4_58938</name>
</gene>
<organism evidence="1">
    <name type="scientific">marine sediment metagenome</name>
    <dbReference type="NCBI Taxonomy" id="412755"/>
    <lineage>
        <taxon>unclassified sequences</taxon>
        <taxon>metagenomes</taxon>
        <taxon>ecological metagenomes</taxon>
    </lineage>
</organism>
<dbReference type="EMBL" id="BART01034495">
    <property type="protein sequence ID" value="GAH17626.1"/>
    <property type="molecule type" value="Genomic_DNA"/>
</dbReference>
<dbReference type="InterPro" id="IPR036249">
    <property type="entry name" value="Thioredoxin-like_sf"/>
</dbReference>
<sequence>GHKWEYTILYDPIQEVLQLFGIQAIPETFVLDKDGNIILRHRGYKKGDEELIEEKLKELLPEQECNVEKEPD</sequence>
<reference evidence="1" key="1">
    <citation type="journal article" date="2014" name="Front. Microbiol.">
        <title>High frequency of phylogenetically diverse reductive dehalogenase-homologous genes in deep subseafloor sedimentary metagenomes.</title>
        <authorList>
            <person name="Kawai M."/>
            <person name="Futagami T."/>
            <person name="Toyoda A."/>
            <person name="Takaki Y."/>
            <person name="Nishi S."/>
            <person name="Hori S."/>
            <person name="Arai W."/>
            <person name="Tsubouchi T."/>
            <person name="Morono Y."/>
            <person name="Uchiyama I."/>
            <person name="Ito T."/>
            <person name="Fujiyama A."/>
            <person name="Inagaki F."/>
            <person name="Takami H."/>
        </authorList>
    </citation>
    <scope>NUCLEOTIDE SEQUENCE</scope>
    <source>
        <strain evidence="1">Expedition CK06-06</strain>
    </source>
</reference>
<dbReference type="CDD" id="cd02966">
    <property type="entry name" value="TlpA_like_family"/>
    <property type="match status" value="1"/>
</dbReference>
<proteinExistence type="predicted"/>
<dbReference type="SUPFAM" id="SSF52833">
    <property type="entry name" value="Thioredoxin-like"/>
    <property type="match status" value="1"/>
</dbReference>
<accession>X1DA19</accession>
<comment type="caution">
    <text evidence="1">The sequence shown here is derived from an EMBL/GenBank/DDBJ whole genome shotgun (WGS) entry which is preliminary data.</text>
</comment>